<evidence type="ECO:0000313" key="5">
    <source>
        <dbReference type="Proteomes" id="UP000264310"/>
    </source>
</evidence>
<dbReference type="InterPro" id="IPR008927">
    <property type="entry name" value="6-PGluconate_DH-like_C_sf"/>
</dbReference>
<dbReference type="InterPro" id="IPR013118">
    <property type="entry name" value="Mannitol_DH_C"/>
</dbReference>
<dbReference type="AlphaFoldDB" id="A0A371WYE2"/>
<dbReference type="Gene3D" id="1.10.1040.10">
    <property type="entry name" value="N-(1-d-carboxylethyl)-l-norvaline Dehydrogenase, domain 2"/>
    <property type="match status" value="1"/>
</dbReference>
<dbReference type="GO" id="GO:0016616">
    <property type="term" value="F:oxidoreductase activity, acting on the CH-OH group of donors, NAD or NADP as acceptor"/>
    <property type="evidence" value="ECO:0007669"/>
    <property type="project" value="TreeGrafter"/>
</dbReference>
<proteinExistence type="predicted"/>
<protein>
    <submittedName>
        <fullName evidence="4">Mannitol dehydrogenase family protein</fullName>
    </submittedName>
</protein>
<accession>A0A371WYE2</accession>
<dbReference type="Pfam" id="PF08125">
    <property type="entry name" value="Mannitol_dh_C"/>
    <property type="match status" value="1"/>
</dbReference>
<gene>
    <name evidence="4" type="ORF">DYI37_18270</name>
</gene>
<dbReference type="InterPro" id="IPR050988">
    <property type="entry name" value="Mannitol_DH/Oxidoreductase"/>
</dbReference>
<dbReference type="OrthoDB" id="271711at2"/>
<dbReference type="EMBL" id="QURL01000010">
    <property type="protein sequence ID" value="RFC61998.1"/>
    <property type="molecule type" value="Genomic_DNA"/>
</dbReference>
<dbReference type="InterPro" id="IPR013131">
    <property type="entry name" value="Mannitol_DH_N"/>
</dbReference>
<dbReference type="SUPFAM" id="SSF51735">
    <property type="entry name" value="NAD(P)-binding Rossmann-fold domains"/>
    <property type="match status" value="1"/>
</dbReference>
<dbReference type="InterPro" id="IPR013328">
    <property type="entry name" value="6PGD_dom2"/>
</dbReference>
<reference evidence="4 5" key="1">
    <citation type="submission" date="2018-08" db="EMBL/GenBank/DDBJ databases">
        <title>Fulvimarina sp. 85, whole genome shotgun sequence.</title>
        <authorList>
            <person name="Tuo L."/>
        </authorList>
    </citation>
    <scope>NUCLEOTIDE SEQUENCE [LARGE SCALE GENOMIC DNA]</scope>
    <source>
        <strain evidence="4 5">85</strain>
    </source>
</reference>
<dbReference type="InterPro" id="IPR000669">
    <property type="entry name" value="Mannitol_DH"/>
</dbReference>
<dbReference type="SUPFAM" id="SSF48179">
    <property type="entry name" value="6-phosphogluconate dehydrogenase C-terminal domain-like"/>
    <property type="match status" value="1"/>
</dbReference>
<comment type="caution">
    <text evidence="4">The sequence shown here is derived from an EMBL/GenBank/DDBJ whole genome shotgun (WGS) entry which is preliminary data.</text>
</comment>
<evidence type="ECO:0000259" key="3">
    <source>
        <dbReference type="Pfam" id="PF08125"/>
    </source>
</evidence>
<evidence type="ECO:0000259" key="2">
    <source>
        <dbReference type="Pfam" id="PF01232"/>
    </source>
</evidence>
<dbReference type="PRINTS" id="PR00084">
    <property type="entry name" value="MTLDHDRGNASE"/>
</dbReference>
<dbReference type="Gene3D" id="3.40.50.720">
    <property type="entry name" value="NAD(P)-binding Rossmann-like Domain"/>
    <property type="match status" value="1"/>
</dbReference>
<name>A0A371WYE2_9HYPH</name>
<sequence>MTHRLDLSALDHLPPSVERPGYARADVTPGIVHLGAGAFHRAHQAVFVDDCLARGETDWGIIAASLRSADTRDALAGQDWLYTYAERDGASERLRIIGSLVDFLVAPEDPDALIHALADPRIRIVTLTVTEKGYHADPGTGALIEDHPDILHDLADPARPRTIYGFLLAALIRRRAAGALPPTLVSCDNLASNGRLLNACLARFSELALRPDLAAHIREDVACPCVMVDRIVPATSEADRQAIAGRIGFEDRAPVVAEPSFRWVIEDSFSGGRPSLEASGAEFVEDVAPYEHMKLRVLNGAHTAIAAIGQAAGLETVADVVALPPVRAFLDAYWAEILPTLDPKTDPEPYAAELRTRFANTALCHRCEQIATDASQKVPQRLLAPLAELRDAGRPSEAVVMAVALWIRSCGRTGEDGAEIRLRDPVFEGPNAPDRDASDASEVVGAFLALGRIVPQALRKDRDFADALHTAYADLRRDGVVTTLKNRFGER</sequence>
<dbReference type="Pfam" id="PF01232">
    <property type="entry name" value="Mannitol_dh"/>
    <property type="match status" value="1"/>
</dbReference>
<dbReference type="Proteomes" id="UP000264310">
    <property type="component" value="Unassembled WGS sequence"/>
</dbReference>
<evidence type="ECO:0000256" key="1">
    <source>
        <dbReference type="ARBA" id="ARBA00023002"/>
    </source>
</evidence>
<dbReference type="PANTHER" id="PTHR43362">
    <property type="entry name" value="MANNITOL DEHYDROGENASE DSF1-RELATED"/>
    <property type="match status" value="1"/>
</dbReference>
<dbReference type="InterPro" id="IPR036291">
    <property type="entry name" value="NAD(P)-bd_dom_sf"/>
</dbReference>
<feature type="domain" description="Mannitol dehydrogenase N-terminal" evidence="2">
    <location>
        <begin position="30"/>
        <end position="277"/>
    </location>
</feature>
<dbReference type="PANTHER" id="PTHR43362:SF1">
    <property type="entry name" value="MANNITOL DEHYDROGENASE 2-RELATED"/>
    <property type="match status" value="1"/>
</dbReference>
<evidence type="ECO:0000313" key="4">
    <source>
        <dbReference type="EMBL" id="RFC61998.1"/>
    </source>
</evidence>
<keyword evidence="1" id="KW-0560">Oxidoreductase</keyword>
<feature type="domain" description="Mannitol dehydrogenase C-terminal" evidence="3">
    <location>
        <begin position="286"/>
        <end position="474"/>
    </location>
</feature>
<keyword evidence="5" id="KW-1185">Reference proteome</keyword>
<organism evidence="4 5">
    <name type="scientific">Fulvimarina endophytica</name>
    <dbReference type="NCBI Taxonomy" id="2293836"/>
    <lineage>
        <taxon>Bacteria</taxon>
        <taxon>Pseudomonadati</taxon>
        <taxon>Pseudomonadota</taxon>
        <taxon>Alphaproteobacteria</taxon>
        <taxon>Hyphomicrobiales</taxon>
        <taxon>Aurantimonadaceae</taxon>
        <taxon>Fulvimarina</taxon>
    </lineage>
</organism>
<dbReference type="RefSeq" id="WP_116684721.1">
    <property type="nucleotide sequence ID" value="NZ_QURL01000010.1"/>
</dbReference>